<organism evidence="1 2">
    <name type="scientific">Frisingicoccus caecimuris</name>
    <dbReference type="NCBI Taxonomy" id="1796636"/>
    <lineage>
        <taxon>Bacteria</taxon>
        <taxon>Bacillati</taxon>
        <taxon>Bacillota</taxon>
        <taxon>Clostridia</taxon>
        <taxon>Lachnospirales</taxon>
        <taxon>Lachnospiraceae</taxon>
        <taxon>Frisingicoccus</taxon>
    </lineage>
</organism>
<dbReference type="RefSeq" id="WP_132087862.1">
    <property type="nucleotide sequence ID" value="NZ_JANKAQ010000002.1"/>
</dbReference>
<evidence type="ECO:0000313" key="1">
    <source>
        <dbReference type="EMBL" id="TCO86537.1"/>
    </source>
</evidence>
<accession>A0A4R2LLF9</accession>
<comment type="caution">
    <text evidence="1">The sequence shown here is derived from an EMBL/GenBank/DDBJ whole genome shotgun (WGS) entry which is preliminary data.</text>
</comment>
<sequence length="151" mass="17646">MKGIYTYNGTEYEFEYKTVLTAMQRLMTIMNIEQVLLQDGHYYSLLKDIAIKYYILRAYAPDFEYPTAITDADGDLDWDEIEIFFADTDIYAIIAENADTIQFQEMLENLDNDLAYQTGIDKASITNELIQLIHSYKEILDLYNQNQLTQS</sequence>
<name>A0A4R2LLF9_9FIRM</name>
<gene>
    <name evidence="1" type="ORF">EV212_101328</name>
</gene>
<dbReference type="AlphaFoldDB" id="A0A4R2LLF9"/>
<reference evidence="1 2" key="1">
    <citation type="submission" date="2019-03" db="EMBL/GenBank/DDBJ databases">
        <title>Genomic Encyclopedia of Type Strains, Phase IV (KMG-IV): sequencing the most valuable type-strain genomes for metagenomic binning, comparative biology and taxonomic classification.</title>
        <authorList>
            <person name="Goeker M."/>
        </authorList>
    </citation>
    <scope>NUCLEOTIDE SEQUENCE [LARGE SCALE GENOMIC DNA]</scope>
    <source>
        <strain evidence="1 2">DSM 28559</strain>
    </source>
</reference>
<proteinExistence type="predicted"/>
<evidence type="ECO:0000313" key="2">
    <source>
        <dbReference type="Proteomes" id="UP000295711"/>
    </source>
</evidence>
<protein>
    <submittedName>
        <fullName evidence="1">Uncharacterized protein</fullName>
    </submittedName>
</protein>
<dbReference type="EMBL" id="SLXA01000001">
    <property type="protein sequence ID" value="TCO86537.1"/>
    <property type="molecule type" value="Genomic_DNA"/>
</dbReference>
<keyword evidence="2" id="KW-1185">Reference proteome</keyword>
<dbReference type="Proteomes" id="UP000295711">
    <property type="component" value="Unassembled WGS sequence"/>
</dbReference>